<name>A0ABT8YN37_9HYPH</name>
<comment type="caution">
    <text evidence="6">The sequence shown here is derived from an EMBL/GenBank/DDBJ whole genome shotgun (WGS) entry which is preliminary data.</text>
</comment>
<sequence length="382" mass="43193">MELGKDRKMLVLQGGGALGAYQAGAYEALHQAGIRPEWVAGISIGGINAAIIAGSPPERRIENLRRFWDMAASGPSRLPFDLASQARKWMNEQSAAMSALTGVAGFYYPRAFMPWQFVTDPIARISLYDTSPLIETLETLVDFDLVNRRDVRLSLGAVNVATGNFAYFDNHDNKPITAHHVVASGALPPGFPPVEIDGELYWDGGLVSNTPLQWILDKRDIADDICVFQIDLFSARGDLPRDMSDVLAREKEIRYSSRTRHNTDEAARKARYEKALKRLLARLPKELHDDPDVHFLRNHDQQGAVTVVHLIYRRKPYETHMMDNEFSRLTMEEHWKAGFDDVRETLNCPSWTKRRIPDDGFVTIDHWRHQYGTAQPVPEQGA</sequence>
<dbReference type="Pfam" id="PF01734">
    <property type="entry name" value="Patatin"/>
    <property type="match status" value="1"/>
</dbReference>
<dbReference type="CDD" id="cd07209">
    <property type="entry name" value="Pat_hypo_Ecoli_Z1214_like"/>
    <property type="match status" value="1"/>
</dbReference>
<keyword evidence="3 4" id="KW-0443">Lipid metabolism</keyword>
<evidence type="ECO:0000259" key="5">
    <source>
        <dbReference type="PROSITE" id="PS51635"/>
    </source>
</evidence>
<evidence type="ECO:0000256" key="2">
    <source>
        <dbReference type="ARBA" id="ARBA00022963"/>
    </source>
</evidence>
<accession>A0ABT8YN37</accession>
<evidence type="ECO:0000313" key="6">
    <source>
        <dbReference type="EMBL" id="MDO6965146.1"/>
    </source>
</evidence>
<evidence type="ECO:0000313" key="7">
    <source>
        <dbReference type="Proteomes" id="UP001174932"/>
    </source>
</evidence>
<reference evidence="6" key="1">
    <citation type="journal article" date="2015" name="Int. J. Syst. Evol. Microbiol.">
        <title>Rhizobium alvei sp. nov., isolated from a freshwater river.</title>
        <authorList>
            <person name="Sheu S.Y."/>
            <person name="Huang H.W."/>
            <person name="Young C.C."/>
            <person name="Chen W.M."/>
        </authorList>
    </citation>
    <scope>NUCLEOTIDE SEQUENCE</scope>
    <source>
        <strain evidence="6">TNR-22</strain>
    </source>
</reference>
<dbReference type="InterPro" id="IPR021095">
    <property type="entry name" value="DUF3734"/>
</dbReference>
<evidence type="ECO:0000256" key="4">
    <source>
        <dbReference type="PROSITE-ProRule" id="PRU01161"/>
    </source>
</evidence>
<feature type="short sequence motif" description="GXSXG" evidence="4">
    <location>
        <begin position="41"/>
        <end position="45"/>
    </location>
</feature>
<dbReference type="PROSITE" id="PS51635">
    <property type="entry name" value="PNPLA"/>
    <property type="match status" value="1"/>
</dbReference>
<feature type="short sequence motif" description="DGA/G" evidence="4">
    <location>
        <begin position="203"/>
        <end position="205"/>
    </location>
</feature>
<gene>
    <name evidence="6" type="ORF">Q4481_14350</name>
</gene>
<protein>
    <submittedName>
        <fullName evidence="6">Patatin-like phospholipase family protein</fullName>
    </submittedName>
</protein>
<dbReference type="Gene3D" id="3.40.1090.10">
    <property type="entry name" value="Cytosolic phospholipase A2 catalytic domain"/>
    <property type="match status" value="2"/>
</dbReference>
<reference evidence="6" key="2">
    <citation type="submission" date="2023-07" db="EMBL/GenBank/DDBJ databases">
        <authorList>
            <person name="Shen H."/>
        </authorList>
    </citation>
    <scope>NUCLEOTIDE SEQUENCE</scope>
    <source>
        <strain evidence="6">TNR-22</strain>
    </source>
</reference>
<dbReference type="PANTHER" id="PTHR14226:SF57">
    <property type="entry name" value="BLR7027 PROTEIN"/>
    <property type="match status" value="1"/>
</dbReference>
<dbReference type="PANTHER" id="PTHR14226">
    <property type="entry name" value="NEUROPATHY TARGET ESTERASE/SWISS CHEESE D.MELANOGASTER"/>
    <property type="match status" value="1"/>
</dbReference>
<keyword evidence="2 4" id="KW-0442">Lipid degradation</keyword>
<feature type="active site" description="Proton acceptor" evidence="4">
    <location>
        <position position="203"/>
    </location>
</feature>
<dbReference type="InterPro" id="IPR050301">
    <property type="entry name" value="NTE"/>
</dbReference>
<proteinExistence type="predicted"/>
<feature type="short sequence motif" description="GXGXXG" evidence="4">
    <location>
        <begin position="14"/>
        <end position="19"/>
    </location>
</feature>
<dbReference type="Pfam" id="PF12536">
    <property type="entry name" value="DUF3734"/>
    <property type="match status" value="1"/>
</dbReference>
<evidence type="ECO:0000256" key="3">
    <source>
        <dbReference type="ARBA" id="ARBA00023098"/>
    </source>
</evidence>
<feature type="domain" description="PNPLA" evidence="5">
    <location>
        <begin position="10"/>
        <end position="216"/>
    </location>
</feature>
<keyword evidence="7" id="KW-1185">Reference proteome</keyword>
<evidence type="ECO:0000256" key="1">
    <source>
        <dbReference type="ARBA" id="ARBA00022801"/>
    </source>
</evidence>
<feature type="active site" description="Nucleophile" evidence="4">
    <location>
        <position position="43"/>
    </location>
</feature>
<dbReference type="InterPro" id="IPR016035">
    <property type="entry name" value="Acyl_Trfase/lysoPLipase"/>
</dbReference>
<keyword evidence="1 4" id="KW-0378">Hydrolase</keyword>
<dbReference type="Proteomes" id="UP001174932">
    <property type="component" value="Unassembled WGS sequence"/>
</dbReference>
<dbReference type="SUPFAM" id="SSF52151">
    <property type="entry name" value="FabD/lysophospholipase-like"/>
    <property type="match status" value="1"/>
</dbReference>
<dbReference type="InterPro" id="IPR002641">
    <property type="entry name" value="PNPLA_dom"/>
</dbReference>
<organism evidence="6 7">
    <name type="scientific">Rhizobium alvei</name>
    <dbReference type="NCBI Taxonomy" id="1132659"/>
    <lineage>
        <taxon>Bacteria</taxon>
        <taxon>Pseudomonadati</taxon>
        <taxon>Pseudomonadota</taxon>
        <taxon>Alphaproteobacteria</taxon>
        <taxon>Hyphomicrobiales</taxon>
        <taxon>Rhizobiaceae</taxon>
        <taxon>Rhizobium/Agrobacterium group</taxon>
        <taxon>Rhizobium</taxon>
    </lineage>
</organism>
<dbReference type="RefSeq" id="WP_304377078.1">
    <property type="nucleotide sequence ID" value="NZ_JAUOZU010000009.1"/>
</dbReference>
<dbReference type="EMBL" id="JAUOZU010000009">
    <property type="protein sequence ID" value="MDO6965146.1"/>
    <property type="molecule type" value="Genomic_DNA"/>
</dbReference>